<name>A0A4R0H247_9ACTN</name>
<accession>A0A4R0H247</accession>
<proteinExistence type="predicted"/>
<dbReference type="Proteomes" id="UP000292346">
    <property type="component" value="Unassembled WGS sequence"/>
</dbReference>
<dbReference type="InterPro" id="IPR012349">
    <property type="entry name" value="Split_barrel_FMN-bd"/>
</dbReference>
<dbReference type="Gene3D" id="2.30.110.10">
    <property type="entry name" value="Electron Transport, Fmn-binding Protein, Chain A"/>
    <property type="match status" value="1"/>
</dbReference>
<dbReference type="AlphaFoldDB" id="A0A4R0H247"/>
<dbReference type="SUPFAM" id="SSF50475">
    <property type="entry name" value="FMN-binding split barrel"/>
    <property type="match status" value="1"/>
</dbReference>
<organism evidence="1 2">
    <name type="scientific">Kribbella soli</name>
    <dbReference type="NCBI Taxonomy" id="1124743"/>
    <lineage>
        <taxon>Bacteria</taxon>
        <taxon>Bacillati</taxon>
        <taxon>Actinomycetota</taxon>
        <taxon>Actinomycetes</taxon>
        <taxon>Propionibacteriales</taxon>
        <taxon>Kribbellaceae</taxon>
        <taxon>Kribbella</taxon>
    </lineage>
</organism>
<keyword evidence="2" id="KW-1185">Reference proteome</keyword>
<evidence type="ECO:0000313" key="1">
    <source>
        <dbReference type="EMBL" id="TCC03648.1"/>
    </source>
</evidence>
<comment type="caution">
    <text evidence="1">The sequence shown here is derived from an EMBL/GenBank/DDBJ whole genome shotgun (WGS) entry which is preliminary data.</text>
</comment>
<gene>
    <name evidence="1" type="ORF">E0H45_31450</name>
</gene>
<dbReference type="OrthoDB" id="1094370at2"/>
<evidence type="ECO:0000313" key="2">
    <source>
        <dbReference type="Proteomes" id="UP000292346"/>
    </source>
</evidence>
<reference evidence="1 2" key="1">
    <citation type="submission" date="2019-02" db="EMBL/GenBank/DDBJ databases">
        <title>Kribbella capetownensis sp. nov. and Kribbella speibonae sp. nov., isolated from soil.</title>
        <authorList>
            <person name="Curtis S.M."/>
            <person name="Norton I."/>
            <person name="Everest G.J."/>
            <person name="Meyers P.R."/>
        </authorList>
    </citation>
    <scope>NUCLEOTIDE SEQUENCE [LARGE SCALE GENOMIC DNA]</scope>
    <source>
        <strain evidence="1 2">KCTC 29219</strain>
    </source>
</reference>
<protein>
    <submittedName>
        <fullName evidence="1">Pyridoxamine 5'-phosphate oxidase</fullName>
    </submittedName>
</protein>
<dbReference type="EMBL" id="SJJZ01000004">
    <property type="protein sequence ID" value="TCC03648.1"/>
    <property type="molecule type" value="Genomic_DNA"/>
</dbReference>
<dbReference type="RefSeq" id="WP_131344196.1">
    <property type="nucleotide sequence ID" value="NZ_SJJZ01000004.1"/>
</dbReference>
<sequence length="159" mass="17263">METRAGLDRINELGQRDHFLAVAITQRRSGEPAASVVNAGVIDHPVTGEPVVAFVARGGTAKLAHLRRTPAATLVFRAEWEWIGVSGSVELAGPDDPLAEVDAERLRVLLRDIYHAAGGVHPDLEAYDREMVADRRTAVLITPEHFTSNPSGADHEEDE</sequence>